<organism evidence="2 3">
    <name type="scientific">Adiantum capillus-veneris</name>
    <name type="common">Maidenhair fern</name>
    <dbReference type="NCBI Taxonomy" id="13818"/>
    <lineage>
        <taxon>Eukaryota</taxon>
        <taxon>Viridiplantae</taxon>
        <taxon>Streptophyta</taxon>
        <taxon>Embryophyta</taxon>
        <taxon>Tracheophyta</taxon>
        <taxon>Polypodiopsida</taxon>
        <taxon>Polypodiidae</taxon>
        <taxon>Polypodiales</taxon>
        <taxon>Pteridineae</taxon>
        <taxon>Pteridaceae</taxon>
        <taxon>Vittarioideae</taxon>
        <taxon>Adiantum</taxon>
    </lineage>
</organism>
<dbReference type="AlphaFoldDB" id="A0A9D4V592"/>
<gene>
    <name evidence="2" type="ORF">GOP47_0005116</name>
</gene>
<evidence type="ECO:0000259" key="1">
    <source>
        <dbReference type="Pfam" id="PF04043"/>
    </source>
</evidence>
<accession>A0A9D4V592</accession>
<dbReference type="Gene3D" id="1.20.140.40">
    <property type="entry name" value="Invertase/pectin methylesterase inhibitor family protein"/>
    <property type="match status" value="1"/>
</dbReference>
<feature type="domain" description="Pectinesterase inhibitor" evidence="1">
    <location>
        <begin position="35"/>
        <end position="108"/>
    </location>
</feature>
<protein>
    <recommendedName>
        <fullName evidence="1">Pectinesterase inhibitor domain-containing protein</fullName>
    </recommendedName>
</protein>
<name>A0A9D4V592_ADICA</name>
<reference evidence="2 3" key="1">
    <citation type="submission" date="2021-01" db="EMBL/GenBank/DDBJ databases">
        <title>Adiantum capillus-veneris genome.</title>
        <authorList>
            <person name="Fang Y."/>
            <person name="Liao Q."/>
        </authorList>
    </citation>
    <scope>NUCLEOTIDE SEQUENCE [LARGE SCALE GENOMIC DNA]</scope>
    <source>
        <strain evidence="2">H3</strain>
        <tissue evidence="2">Leaf</tissue>
    </source>
</reference>
<dbReference type="OrthoDB" id="1430376at2759"/>
<dbReference type="InterPro" id="IPR035513">
    <property type="entry name" value="Invertase/methylesterase_inhib"/>
</dbReference>
<dbReference type="SUPFAM" id="SSF101148">
    <property type="entry name" value="Plant invertase/pectin methylesterase inhibitor"/>
    <property type="match status" value="1"/>
</dbReference>
<evidence type="ECO:0000313" key="3">
    <source>
        <dbReference type="Proteomes" id="UP000886520"/>
    </source>
</evidence>
<proteinExistence type="predicted"/>
<feature type="non-terminal residue" evidence="2">
    <location>
        <position position="118"/>
    </location>
</feature>
<dbReference type="EMBL" id="JABFUD020000005">
    <property type="protein sequence ID" value="KAI5079637.1"/>
    <property type="molecule type" value="Genomic_DNA"/>
</dbReference>
<sequence length="118" mass="12951">TRQRTPVASLMECLPQINLDSPPGMHEGAQRQLRLSISRLSDLNSARSSPYVLRSRIMDAQVSLSASFTYQDTCSDELHQRNVPPAVAAQLLKQVGDTSRAVTVALAMADTLHHRISP</sequence>
<comment type="caution">
    <text evidence="2">The sequence shown here is derived from an EMBL/GenBank/DDBJ whole genome shotgun (WGS) entry which is preliminary data.</text>
</comment>
<dbReference type="Pfam" id="PF04043">
    <property type="entry name" value="PMEI"/>
    <property type="match status" value="1"/>
</dbReference>
<evidence type="ECO:0000313" key="2">
    <source>
        <dbReference type="EMBL" id="KAI5079637.1"/>
    </source>
</evidence>
<keyword evidence="3" id="KW-1185">Reference proteome</keyword>
<dbReference type="GO" id="GO:0004857">
    <property type="term" value="F:enzyme inhibitor activity"/>
    <property type="evidence" value="ECO:0007669"/>
    <property type="project" value="InterPro"/>
</dbReference>
<dbReference type="Proteomes" id="UP000886520">
    <property type="component" value="Chromosome 5"/>
</dbReference>
<dbReference type="InterPro" id="IPR006501">
    <property type="entry name" value="Pectinesterase_inhib_dom"/>
</dbReference>